<dbReference type="InterPro" id="IPR015421">
    <property type="entry name" value="PyrdxlP-dep_Trfase_major"/>
</dbReference>
<dbReference type="STRING" id="1798495.A3C19_01785"/>
<dbReference type="GO" id="GO:0000271">
    <property type="term" value="P:polysaccharide biosynthetic process"/>
    <property type="evidence" value="ECO:0007669"/>
    <property type="project" value="TreeGrafter"/>
</dbReference>
<dbReference type="InterPro" id="IPR000653">
    <property type="entry name" value="DegT/StrS_aminotransferase"/>
</dbReference>
<organism evidence="2 3">
    <name type="scientific">Candidatus Kaiserbacteria bacterium RIFCSPHIGHO2_02_FULL_54_22</name>
    <dbReference type="NCBI Taxonomy" id="1798495"/>
    <lineage>
        <taxon>Bacteria</taxon>
        <taxon>Candidatus Kaiseribacteriota</taxon>
    </lineage>
</organism>
<dbReference type="GO" id="GO:0008483">
    <property type="term" value="F:transaminase activity"/>
    <property type="evidence" value="ECO:0007669"/>
    <property type="project" value="TreeGrafter"/>
</dbReference>
<proteinExistence type="inferred from homology"/>
<comment type="similarity">
    <text evidence="1">Belongs to the DegT/DnrJ/EryC1 family.</text>
</comment>
<evidence type="ECO:0000256" key="1">
    <source>
        <dbReference type="RuleBase" id="RU004508"/>
    </source>
</evidence>
<name>A0A1F6DJB1_9BACT</name>
<dbReference type="Gene3D" id="3.40.640.10">
    <property type="entry name" value="Type I PLP-dependent aspartate aminotransferase-like (Major domain)"/>
    <property type="match status" value="1"/>
</dbReference>
<gene>
    <name evidence="2" type="ORF">A3C19_01785</name>
</gene>
<reference evidence="2 3" key="1">
    <citation type="journal article" date="2016" name="Nat. Commun.">
        <title>Thousands of microbial genomes shed light on interconnected biogeochemical processes in an aquifer system.</title>
        <authorList>
            <person name="Anantharaman K."/>
            <person name="Brown C.T."/>
            <person name="Hug L.A."/>
            <person name="Sharon I."/>
            <person name="Castelle C.J."/>
            <person name="Probst A.J."/>
            <person name="Thomas B.C."/>
            <person name="Singh A."/>
            <person name="Wilkins M.J."/>
            <person name="Karaoz U."/>
            <person name="Brodie E.L."/>
            <person name="Williams K.H."/>
            <person name="Hubbard S.S."/>
            <person name="Banfield J.F."/>
        </authorList>
    </citation>
    <scope>NUCLEOTIDE SEQUENCE [LARGE SCALE GENOMIC DNA]</scope>
</reference>
<comment type="caution">
    <text evidence="2">The sequence shown here is derived from an EMBL/GenBank/DDBJ whole genome shotgun (WGS) entry which is preliminary data.</text>
</comment>
<dbReference type="Proteomes" id="UP000178532">
    <property type="component" value="Unassembled WGS sequence"/>
</dbReference>
<dbReference type="Pfam" id="PF01041">
    <property type="entry name" value="DegT_DnrJ_EryC1"/>
    <property type="match status" value="1"/>
</dbReference>
<evidence type="ECO:0008006" key="4">
    <source>
        <dbReference type="Google" id="ProtNLM"/>
    </source>
</evidence>
<evidence type="ECO:0000313" key="3">
    <source>
        <dbReference type="Proteomes" id="UP000178532"/>
    </source>
</evidence>
<dbReference type="PANTHER" id="PTHR30244:SF34">
    <property type="entry name" value="DTDP-4-AMINO-4,6-DIDEOXYGALACTOSE TRANSAMINASE"/>
    <property type="match status" value="1"/>
</dbReference>
<dbReference type="PANTHER" id="PTHR30244">
    <property type="entry name" value="TRANSAMINASE"/>
    <property type="match status" value="1"/>
</dbReference>
<dbReference type="SUPFAM" id="SSF53383">
    <property type="entry name" value="PLP-dependent transferases"/>
    <property type="match status" value="1"/>
</dbReference>
<dbReference type="GO" id="GO:0030170">
    <property type="term" value="F:pyridoxal phosphate binding"/>
    <property type="evidence" value="ECO:0007669"/>
    <property type="project" value="TreeGrafter"/>
</dbReference>
<evidence type="ECO:0000313" key="2">
    <source>
        <dbReference type="EMBL" id="OGG61466.1"/>
    </source>
</evidence>
<dbReference type="AlphaFoldDB" id="A0A1F6DJB1"/>
<sequence>MKISFEDTRYPLRALPKSPGKIFGSLEPHVAYTFSGKSALALVLSYYRSRRVLLNKSSQVLVPHWLGTWVYMDMHNYCFPTTTMNTDVKGIMVYHQWGFPQKMEKIMAFAKRHRLFVLEDCAHSFDSFYRGKRVGTFGDESIWSFSKFFPSVVGGAVHTKDVRLLNFIKKSYKKSDVALEKKVFTHLVHANKHPTAAALREVARNYAIYPELFSCPPYAVKAAAAELASGALEKRRENFNLLREAFWGRTEERLLEGSEVCPWAVPLFFGSKNKEVAATLQKSGIESGVYHFDVNRNMLKPHFVECVLVPCHQGLMGAVIQSMIHTIRTAL</sequence>
<keyword evidence="1" id="KW-0663">Pyridoxal phosphate</keyword>
<dbReference type="InterPro" id="IPR015424">
    <property type="entry name" value="PyrdxlP-dep_Trfase"/>
</dbReference>
<dbReference type="EMBL" id="MFLI01000020">
    <property type="protein sequence ID" value="OGG61466.1"/>
    <property type="molecule type" value="Genomic_DNA"/>
</dbReference>
<accession>A0A1F6DJB1</accession>
<protein>
    <recommendedName>
        <fullName evidence="4">DegT/DnrJ/EryC1/StrS aminotransferase family protein</fullName>
    </recommendedName>
</protein>